<proteinExistence type="predicted"/>
<dbReference type="AlphaFoldDB" id="A0A0D0BCH1"/>
<dbReference type="EMBL" id="KN834848">
    <property type="protein sequence ID" value="KIK52151.1"/>
    <property type="molecule type" value="Genomic_DNA"/>
</dbReference>
<protein>
    <submittedName>
        <fullName evidence="2">Uncharacterized protein</fullName>
    </submittedName>
</protein>
<name>A0A0D0BCH1_9AGAR</name>
<accession>A0A0D0BCH1</accession>
<evidence type="ECO:0000313" key="2">
    <source>
        <dbReference type="EMBL" id="KIK52151.1"/>
    </source>
</evidence>
<keyword evidence="3" id="KW-1185">Reference proteome</keyword>
<reference evidence="2 3" key="1">
    <citation type="submission" date="2014-04" db="EMBL/GenBank/DDBJ databases">
        <title>Evolutionary Origins and Diversification of the Mycorrhizal Mutualists.</title>
        <authorList>
            <consortium name="DOE Joint Genome Institute"/>
            <consortium name="Mycorrhizal Genomics Consortium"/>
            <person name="Kohler A."/>
            <person name="Kuo A."/>
            <person name="Nagy L.G."/>
            <person name="Floudas D."/>
            <person name="Copeland A."/>
            <person name="Barry K.W."/>
            <person name="Cichocki N."/>
            <person name="Veneault-Fourrey C."/>
            <person name="LaButti K."/>
            <person name="Lindquist E.A."/>
            <person name="Lipzen A."/>
            <person name="Lundell T."/>
            <person name="Morin E."/>
            <person name="Murat C."/>
            <person name="Riley R."/>
            <person name="Ohm R."/>
            <person name="Sun H."/>
            <person name="Tunlid A."/>
            <person name="Henrissat B."/>
            <person name="Grigoriev I.V."/>
            <person name="Hibbett D.S."/>
            <person name="Martin F."/>
        </authorList>
    </citation>
    <scope>NUCLEOTIDE SEQUENCE [LARGE SCALE GENOMIC DNA]</scope>
    <source>
        <strain evidence="2 3">FD-317 M1</strain>
    </source>
</reference>
<evidence type="ECO:0000313" key="3">
    <source>
        <dbReference type="Proteomes" id="UP000053593"/>
    </source>
</evidence>
<feature type="compositionally biased region" description="Polar residues" evidence="1">
    <location>
        <begin position="148"/>
        <end position="170"/>
    </location>
</feature>
<gene>
    <name evidence="2" type="ORF">GYMLUDRAFT_64439</name>
</gene>
<feature type="region of interest" description="Disordered" evidence="1">
    <location>
        <begin position="126"/>
        <end position="174"/>
    </location>
</feature>
<organism evidence="2 3">
    <name type="scientific">Collybiopsis luxurians FD-317 M1</name>
    <dbReference type="NCBI Taxonomy" id="944289"/>
    <lineage>
        <taxon>Eukaryota</taxon>
        <taxon>Fungi</taxon>
        <taxon>Dikarya</taxon>
        <taxon>Basidiomycota</taxon>
        <taxon>Agaricomycotina</taxon>
        <taxon>Agaricomycetes</taxon>
        <taxon>Agaricomycetidae</taxon>
        <taxon>Agaricales</taxon>
        <taxon>Marasmiineae</taxon>
        <taxon>Omphalotaceae</taxon>
        <taxon>Collybiopsis</taxon>
        <taxon>Collybiopsis luxurians</taxon>
    </lineage>
</organism>
<dbReference type="Proteomes" id="UP000053593">
    <property type="component" value="Unassembled WGS sequence"/>
</dbReference>
<evidence type="ECO:0000256" key="1">
    <source>
        <dbReference type="SAM" id="MobiDB-lite"/>
    </source>
</evidence>
<sequence length="208" mass="22483">MVHTPSNILHYWSLVNAGVEILPGTAYSQLEELARDLETGRLDINPIESDLSPRDREFSGTQWDSIGSENITFQPFNSAPVPFHTPICPNHGGRPDLLQSFTAGDHNILGNREFSQAGSAMLPLGEFASRSSPLPPSSPLRDSQSQSILSSPVTQTSPISSTAQLSSSPTKPCRSCATQKDPVFSQVRGAAKGSQSWGMLLLTIPDFY</sequence>
<dbReference type="HOGENOM" id="CLU_1321019_0_0_1"/>